<evidence type="ECO:0000256" key="2">
    <source>
        <dbReference type="ARBA" id="ARBA00022578"/>
    </source>
</evidence>
<keyword evidence="3" id="KW-0238">DNA-binding</keyword>
<dbReference type="GO" id="GO:0032196">
    <property type="term" value="P:transposition"/>
    <property type="evidence" value="ECO:0007669"/>
    <property type="project" value="UniProtKB-KW"/>
</dbReference>
<dbReference type="GeneID" id="9346326"/>
<accession>D7E6Y3</accession>
<gene>
    <name evidence="7" type="ordered locus">Metev_0705</name>
</gene>
<feature type="domain" description="Cas12f1-like TNB" evidence="6">
    <location>
        <begin position="313"/>
        <end position="384"/>
    </location>
</feature>
<dbReference type="HOGENOM" id="CLU_032903_16_0_2"/>
<keyword evidence="8" id="KW-1185">Reference proteome</keyword>
<evidence type="ECO:0000256" key="3">
    <source>
        <dbReference type="ARBA" id="ARBA00023125"/>
    </source>
</evidence>
<proteinExistence type="inferred from homology"/>
<dbReference type="Pfam" id="PF01385">
    <property type="entry name" value="OrfB_IS605"/>
    <property type="match status" value="1"/>
</dbReference>
<dbReference type="Pfam" id="PF07282">
    <property type="entry name" value="Cas12f1-like_TNB"/>
    <property type="match status" value="1"/>
</dbReference>
<dbReference type="GO" id="GO:0006310">
    <property type="term" value="P:DNA recombination"/>
    <property type="evidence" value="ECO:0007669"/>
    <property type="project" value="UniProtKB-KW"/>
</dbReference>
<evidence type="ECO:0000313" key="7">
    <source>
        <dbReference type="EMBL" id="ADI73607.1"/>
    </source>
</evidence>
<dbReference type="RefSeq" id="WP_013194175.1">
    <property type="nucleotide sequence ID" value="NC_014253.1"/>
</dbReference>
<dbReference type="AlphaFoldDB" id="D7E6Y3"/>
<reference evidence="7 8" key="1">
    <citation type="submission" date="2010-06" db="EMBL/GenBank/DDBJ databases">
        <title>Complete sequence chromosome of Methanohalobium evestigatum Z-7303.</title>
        <authorList>
            <consortium name="US DOE Joint Genome Institute"/>
            <person name="Lucas S."/>
            <person name="Copeland A."/>
            <person name="Lapidus A."/>
            <person name="Cheng J.-F."/>
            <person name="Bruce D."/>
            <person name="Goodwin L."/>
            <person name="Pitluck S."/>
            <person name="Saunders E."/>
            <person name="Detter J.C."/>
            <person name="Han C."/>
            <person name="Tapia R."/>
            <person name="Land M."/>
            <person name="Hauser L."/>
            <person name="Kyrpides N."/>
            <person name="Mikhailova N."/>
            <person name="Sieprawska-Lupa M."/>
            <person name="Whitman W.B."/>
            <person name="Anderson I."/>
            <person name="Woyke T."/>
        </authorList>
    </citation>
    <scope>NUCLEOTIDE SEQUENCE [LARGE SCALE GENOMIC DNA]</scope>
    <source>
        <strain evidence="8">ATCC BAA-1072 / DSM 3721 / NBRC 107634 / OCM 161 / Z-7303</strain>
    </source>
</reference>
<dbReference type="InterPro" id="IPR001959">
    <property type="entry name" value="Transposase"/>
</dbReference>
<keyword evidence="4" id="KW-0233">DNA recombination</keyword>
<dbReference type="KEGG" id="mev:Metev_0705"/>
<dbReference type="NCBIfam" id="TIGR01766">
    <property type="entry name" value="IS200/IS605 family accessory protein TnpB-like domain"/>
    <property type="match status" value="1"/>
</dbReference>
<dbReference type="InterPro" id="IPR010095">
    <property type="entry name" value="Cas12f1-like_TNB"/>
</dbReference>
<dbReference type="GO" id="GO:0003677">
    <property type="term" value="F:DNA binding"/>
    <property type="evidence" value="ECO:0007669"/>
    <property type="project" value="UniProtKB-KW"/>
</dbReference>
<dbReference type="NCBIfam" id="NF040570">
    <property type="entry name" value="guided_TnpB"/>
    <property type="match status" value="1"/>
</dbReference>
<evidence type="ECO:0000313" key="8">
    <source>
        <dbReference type="Proteomes" id="UP000000391"/>
    </source>
</evidence>
<dbReference type="Proteomes" id="UP000000391">
    <property type="component" value="Chromosome"/>
</dbReference>
<evidence type="ECO:0000259" key="6">
    <source>
        <dbReference type="Pfam" id="PF07282"/>
    </source>
</evidence>
<dbReference type="OrthoDB" id="142001at2157"/>
<protein>
    <submittedName>
        <fullName evidence="7">Transposase, IS605 OrfB family</fullName>
    </submittedName>
</protein>
<evidence type="ECO:0000256" key="1">
    <source>
        <dbReference type="ARBA" id="ARBA00008761"/>
    </source>
</evidence>
<feature type="domain" description="Probable transposase IS891/IS1136/IS1341" evidence="5">
    <location>
        <begin position="192"/>
        <end position="294"/>
    </location>
</feature>
<evidence type="ECO:0000256" key="4">
    <source>
        <dbReference type="ARBA" id="ARBA00023172"/>
    </source>
</evidence>
<comment type="similarity">
    <text evidence="1">In the C-terminal section; belongs to the transposase 35 family.</text>
</comment>
<name>D7E6Y3_METEZ</name>
<organism evidence="7 8">
    <name type="scientific">Methanohalobium evestigatum (strain ATCC BAA-1072 / DSM 3721 / NBRC 107634 / OCM 161 / Z-7303)</name>
    <dbReference type="NCBI Taxonomy" id="644295"/>
    <lineage>
        <taxon>Archaea</taxon>
        <taxon>Methanobacteriati</taxon>
        <taxon>Methanobacteriota</taxon>
        <taxon>Stenosarchaea group</taxon>
        <taxon>Methanomicrobia</taxon>
        <taxon>Methanosarcinales</taxon>
        <taxon>Methanosarcinaceae</taxon>
        <taxon>Methanohalobium</taxon>
    </lineage>
</organism>
<evidence type="ECO:0000259" key="5">
    <source>
        <dbReference type="Pfam" id="PF01385"/>
    </source>
</evidence>
<keyword evidence="2" id="KW-0815">Transposition</keyword>
<sequence>MYLTQKNHVKADKQKYEVLKRITKLSKNLYNFTLYTTRQYYFENGKYINHESAYHLVKDNENYKMLPSQVAQQTMKVVDRNMKSFFRVLGERKRGNYNRPVKMPEYLPKDSKFVCIFPKDMFKIDGNDIRLSMGKNFYKNYGVRYLYFKLPENIIGKHIKEIRIIPKYNGQWFEIEYVYRDNGNGEKVDLDYNKHLSIDLGVNNFATSVDTNGTAFIIEGRGLKSYNRWWNKVKSGLQSVYDKQGIKSGQKLNWLFEKRKNKLNDFMNQSVNYIIKHCIDNNIGNIIIGELKDIKQNSNMGKKNNQTFQTIPFGKFKQKLRSKCEYYGIKHIEVDEAYTSKTDALALEPIEKHQKYMGKRVKRGLFQSSTGKLLNADVNGALNILRKVVGDSLIEITDSGCVNHPRRIRFFGVNSF</sequence>
<dbReference type="EMBL" id="CP002069">
    <property type="protein sequence ID" value="ADI73607.1"/>
    <property type="molecule type" value="Genomic_DNA"/>
</dbReference>